<dbReference type="PANTHER" id="PTHR37422">
    <property type="entry name" value="TEICHURONIC ACID BIOSYNTHESIS PROTEIN TUAE"/>
    <property type="match status" value="1"/>
</dbReference>
<feature type="transmembrane region" description="Helical" evidence="1">
    <location>
        <begin position="345"/>
        <end position="361"/>
    </location>
</feature>
<dbReference type="RefSeq" id="WP_092799900.1">
    <property type="nucleotide sequence ID" value="NZ_FMUH01000001.1"/>
</dbReference>
<feature type="transmembrane region" description="Helical" evidence="1">
    <location>
        <begin position="165"/>
        <end position="183"/>
    </location>
</feature>
<feature type="transmembrane region" description="Helical" evidence="1">
    <location>
        <begin position="312"/>
        <end position="333"/>
    </location>
</feature>
<feature type="transmembrane region" description="Helical" evidence="1">
    <location>
        <begin position="123"/>
        <end position="145"/>
    </location>
</feature>
<gene>
    <name evidence="2" type="ORF">SAMN03159343_0860</name>
</gene>
<protein>
    <submittedName>
        <fullName evidence="2">O-antigen ligase</fullName>
    </submittedName>
</protein>
<name>A0A1G4XH46_9ACTN</name>
<feature type="transmembrane region" description="Helical" evidence="1">
    <location>
        <begin position="38"/>
        <end position="58"/>
    </location>
</feature>
<evidence type="ECO:0000313" key="2">
    <source>
        <dbReference type="EMBL" id="SCX40018.1"/>
    </source>
</evidence>
<reference evidence="3" key="1">
    <citation type="submission" date="2016-10" db="EMBL/GenBank/DDBJ databases">
        <authorList>
            <person name="Varghese N."/>
            <person name="Submissions S."/>
        </authorList>
    </citation>
    <scope>NUCLEOTIDE SEQUENCE [LARGE SCALE GENOMIC DNA]</scope>
    <source>
        <strain evidence="3">DSM 45722</strain>
    </source>
</reference>
<dbReference type="GO" id="GO:0016874">
    <property type="term" value="F:ligase activity"/>
    <property type="evidence" value="ECO:0007669"/>
    <property type="project" value="UniProtKB-KW"/>
</dbReference>
<keyword evidence="3" id="KW-1185">Reference proteome</keyword>
<proteinExistence type="predicted"/>
<feature type="transmembrane region" description="Helical" evidence="1">
    <location>
        <begin position="190"/>
        <end position="218"/>
    </location>
</feature>
<sequence length="414" mass="41994">MSDTAPLLARPRAAALLPVLLVVVGSVAWRRGDVFSGGVDPVVATKALVSVAALALAFRLDQRSTAGRRVGTGGMWVLAVVLVASVLGALGHGTLVPSAVVAVRVAILAVTVRLLVRALGPAVVLTAVVWSCGIVGGVAAVSGVPSVLAGGRLFGGIPPLNPNEIALLAGVVVIGAAWPTVLGRGTGLQAAVAVTALGVLWLTGSRTSLAVLLLAVAIAATRLRRPQVGLVVGLGLAVAAGALLLASTDAVSSFADRTDASGNSTLDSRLIAWGAALDFASSAWQWAFGAGLSVKLIPVAGQWWNEQLLDSSWVSVVVQAGLVGALVALCWVVSSARGLRRLPPVQWPVAAGLLFFVVLRSVLESGLFDATPALLVLLVVSLAGERGTHERPPPQLGRTLAPGALDRGPVHLRG</sequence>
<keyword evidence="1" id="KW-0812">Transmembrane</keyword>
<dbReference type="InterPro" id="IPR051533">
    <property type="entry name" value="WaaL-like"/>
</dbReference>
<accession>A0A1G4XH46</accession>
<dbReference type="PANTHER" id="PTHR37422:SF13">
    <property type="entry name" value="LIPOPOLYSACCHARIDE BIOSYNTHESIS PROTEIN PA4999-RELATED"/>
    <property type="match status" value="1"/>
</dbReference>
<keyword evidence="1" id="KW-0472">Membrane</keyword>
<evidence type="ECO:0000313" key="3">
    <source>
        <dbReference type="Proteomes" id="UP000198981"/>
    </source>
</evidence>
<feature type="transmembrane region" description="Helical" evidence="1">
    <location>
        <begin position="270"/>
        <end position="292"/>
    </location>
</feature>
<feature type="transmembrane region" description="Helical" evidence="1">
    <location>
        <begin position="70"/>
        <end position="90"/>
    </location>
</feature>
<dbReference type="AlphaFoldDB" id="A0A1G4XH46"/>
<feature type="transmembrane region" description="Helical" evidence="1">
    <location>
        <begin position="230"/>
        <end position="250"/>
    </location>
</feature>
<keyword evidence="1" id="KW-1133">Transmembrane helix</keyword>
<dbReference type="OrthoDB" id="5186562at2"/>
<keyword evidence="2" id="KW-0436">Ligase</keyword>
<dbReference type="Proteomes" id="UP000198981">
    <property type="component" value="Unassembled WGS sequence"/>
</dbReference>
<dbReference type="STRING" id="1960309.SAMN03159343_0860"/>
<evidence type="ECO:0000256" key="1">
    <source>
        <dbReference type="SAM" id="Phobius"/>
    </source>
</evidence>
<organism evidence="2 3">
    <name type="scientific">Klenkia marina</name>
    <dbReference type="NCBI Taxonomy" id="1960309"/>
    <lineage>
        <taxon>Bacteria</taxon>
        <taxon>Bacillati</taxon>
        <taxon>Actinomycetota</taxon>
        <taxon>Actinomycetes</taxon>
        <taxon>Geodermatophilales</taxon>
        <taxon>Geodermatophilaceae</taxon>
        <taxon>Klenkia</taxon>
    </lineage>
</organism>
<dbReference type="EMBL" id="FMUH01000001">
    <property type="protein sequence ID" value="SCX40018.1"/>
    <property type="molecule type" value="Genomic_DNA"/>
</dbReference>